<dbReference type="SUPFAM" id="SSF54631">
    <property type="entry name" value="CBS-domain pair"/>
    <property type="match status" value="1"/>
</dbReference>
<comment type="caution">
    <text evidence="14">The sequence shown here is derived from an EMBL/GenBank/DDBJ whole genome shotgun (WGS) entry which is preliminary data.</text>
</comment>
<dbReference type="InterPro" id="IPR036318">
    <property type="entry name" value="FAD-bd_PCMH-like_sf"/>
</dbReference>
<protein>
    <submittedName>
        <fullName evidence="14">Mg2+/Co2+ transporter CorB</fullName>
    </submittedName>
</protein>
<dbReference type="GO" id="GO:0050660">
    <property type="term" value="F:flavin adenine dinucleotide binding"/>
    <property type="evidence" value="ECO:0007669"/>
    <property type="project" value="InterPro"/>
</dbReference>
<evidence type="ECO:0000256" key="1">
    <source>
        <dbReference type="ARBA" id="ARBA00004651"/>
    </source>
</evidence>
<dbReference type="Proteomes" id="UP000591735">
    <property type="component" value="Unassembled WGS sequence"/>
</dbReference>
<keyword evidence="8 10" id="KW-0472">Membrane</keyword>
<dbReference type="PROSITE" id="PS51371">
    <property type="entry name" value="CBS"/>
    <property type="match status" value="2"/>
</dbReference>
<evidence type="ECO:0000256" key="11">
    <source>
        <dbReference type="SAM" id="Phobius"/>
    </source>
</evidence>
<dbReference type="AlphaFoldDB" id="A0A840UL04"/>
<keyword evidence="6 10" id="KW-1133">Transmembrane helix</keyword>
<keyword evidence="5" id="KW-0677">Repeat</keyword>
<dbReference type="PROSITE" id="PS51846">
    <property type="entry name" value="CNNM"/>
    <property type="match status" value="1"/>
</dbReference>
<keyword evidence="4 10" id="KW-0812">Transmembrane</keyword>
<dbReference type="InterPro" id="IPR000644">
    <property type="entry name" value="CBS_dom"/>
</dbReference>
<dbReference type="SUPFAM" id="SSF56176">
    <property type="entry name" value="FAD-binding/transporter-associated domain-like"/>
    <property type="match status" value="1"/>
</dbReference>
<organism evidence="14 15">
    <name type="scientific">Marinobacter oulmenensis</name>
    <dbReference type="NCBI Taxonomy" id="643747"/>
    <lineage>
        <taxon>Bacteria</taxon>
        <taxon>Pseudomonadati</taxon>
        <taxon>Pseudomonadota</taxon>
        <taxon>Gammaproteobacteria</taxon>
        <taxon>Pseudomonadales</taxon>
        <taxon>Marinobacteraceae</taxon>
        <taxon>Marinobacter</taxon>
    </lineage>
</organism>
<keyword evidence="15" id="KW-1185">Reference proteome</keyword>
<evidence type="ECO:0000256" key="7">
    <source>
        <dbReference type="ARBA" id="ARBA00023122"/>
    </source>
</evidence>
<evidence type="ECO:0000313" key="14">
    <source>
        <dbReference type="EMBL" id="MBB5321527.1"/>
    </source>
</evidence>
<evidence type="ECO:0000256" key="4">
    <source>
        <dbReference type="ARBA" id="ARBA00022692"/>
    </source>
</evidence>
<dbReference type="InterPro" id="IPR005170">
    <property type="entry name" value="Transptr-assoc_dom"/>
</dbReference>
<dbReference type="InterPro" id="IPR046342">
    <property type="entry name" value="CBS_dom_sf"/>
</dbReference>
<name>A0A840UL04_9GAMM</name>
<feature type="domain" description="CNNM transmembrane" evidence="13">
    <location>
        <begin position="2"/>
        <end position="192"/>
    </location>
</feature>
<dbReference type="Gene3D" id="3.30.465.10">
    <property type="match status" value="1"/>
</dbReference>
<dbReference type="PANTHER" id="PTHR22777">
    <property type="entry name" value="HEMOLYSIN-RELATED"/>
    <property type="match status" value="1"/>
</dbReference>
<comment type="similarity">
    <text evidence="2">Belongs to the UPF0053 family.</text>
</comment>
<dbReference type="EMBL" id="JACHFE010000004">
    <property type="protein sequence ID" value="MBB5321527.1"/>
    <property type="molecule type" value="Genomic_DNA"/>
</dbReference>
<feature type="transmembrane region" description="Helical" evidence="11">
    <location>
        <begin position="62"/>
        <end position="85"/>
    </location>
</feature>
<proteinExistence type="inferred from homology"/>
<dbReference type="RefSeq" id="WP_183703220.1">
    <property type="nucleotide sequence ID" value="NZ_JACHFE010000004.1"/>
</dbReference>
<evidence type="ECO:0000256" key="8">
    <source>
        <dbReference type="ARBA" id="ARBA00023136"/>
    </source>
</evidence>
<evidence type="ECO:0000259" key="13">
    <source>
        <dbReference type="PROSITE" id="PS51846"/>
    </source>
</evidence>
<reference evidence="14 15" key="1">
    <citation type="submission" date="2020-08" db="EMBL/GenBank/DDBJ databases">
        <title>Genomic Encyclopedia of Type Strains, Phase IV (KMG-IV): sequencing the most valuable type-strain genomes for metagenomic binning, comparative biology and taxonomic classification.</title>
        <authorList>
            <person name="Goeker M."/>
        </authorList>
    </citation>
    <scope>NUCLEOTIDE SEQUENCE [LARGE SCALE GENOMIC DNA]</scope>
    <source>
        <strain evidence="14 15">DSM 22359</strain>
    </source>
</reference>
<dbReference type="InterPro" id="IPR002550">
    <property type="entry name" value="CNNM"/>
</dbReference>
<comment type="subcellular location">
    <subcellularLocation>
        <location evidence="1">Cell membrane</location>
        <topology evidence="1">Multi-pass membrane protein</topology>
    </subcellularLocation>
</comment>
<dbReference type="Gene3D" id="3.10.580.10">
    <property type="entry name" value="CBS-domain"/>
    <property type="match status" value="1"/>
</dbReference>
<dbReference type="InterPro" id="IPR044751">
    <property type="entry name" value="Ion_transp-like_CBS"/>
</dbReference>
<dbReference type="Pfam" id="PF03471">
    <property type="entry name" value="CorC_HlyC"/>
    <property type="match status" value="1"/>
</dbReference>
<keyword evidence="7 9" id="KW-0129">CBS domain</keyword>
<evidence type="ECO:0000256" key="3">
    <source>
        <dbReference type="ARBA" id="ARBA00022475"/>
    </source>
</evidence>
<evidence type="ECO:0000256" key="2">
    <source>
        <dbReference type="ARBA" id="ARBA00006337"/>
    </source>
</evidence>
<evidence type="ECO:0000256" key="6">
    <source>
        <dbReference type="ARBA" id="ARBA00022989"/>
    </source>
</evidence>
<evidence type="ECO:0000313" key="15">
    <source>
        <dbReference type="Proteomes" id="UP000591735"/>
    </source>
</evidence>
<sequence>MNETSLTALFILLVALIALSAFFSSSETGMMSLNRYRLKHMAKTGHRGARRAQGLLNRTDQLIGVILIGNNFVNILASSIATVIAIRVWGDAGIAIATILLTIVILIFAEVTPKTLAALFPEKIAFPASYVLGPLLKLLYPLVWSVNLFTSAILRLLGISSSQAAEDHLSREELRTVVNEAGALIPARHKDMLVGILDLEKVTVNDIMVPRNDVIGIDLDDDTDTILRQLRSSQHTRLPVFRGDINNIEGLLHLRSIARLLREEEVTKEMIIQLCQEPYFIPESTALNTQLLNFQKGKRRFGIVVDEYGDVLGLATLEDILEEIVGEFTTDYAATSPDIIPQDDDTYIIDGGAAVRTINKTLGWKLPTDGPKTLNGLITETLENIPDTNVCLKVGDHRIEVLQIKDNVVKAAIVHPRIHLRPPRPEAAQATETENRD</sequence>
<dbReference type="SMART" id="SM01091">
    <property type="entry name" value="CorC_HlyC"/>
    <property type="match status" value="1"/>
</dbReference>
<feature type="domain" description="CBS" evidence="12">
    <location>
        <begin position="270"/>
        <end position="330"/>
    </location>
</feature>
<evidence type="ECO:0000256" key="10">
    <source>
        <dbReference type="PROSITE-ProRule" id="PRU01193"/>
    </source>
</evidence>
<evidence type="ECO:0000256" key="9">
    <source>
        <dbReference type="PROSITE-ProRule" id="PRU00703"/>
    </source>
</evidence>
<dbReference type="Pfam" id="PF01595">
    <property type="entry name" value="CNNM"/>
    <property type="match status" value="1"/>
</dbReference>
<dbReference type="PANTHER" id="PTHR22777:SF32">
    <property type="entry name" value="UPF0053 INNER MEMBRANE PROTEIN YFJD"/>
    <property type="match status" value="1"/>
</dbReference>
<dbReference type="InterPro" id="IPR016169">
    <property type="entry name" value="FAD-bd_PCMH_sub2"/>
</dbReference>
<feature type="domain" description="CBS" evidence="12">
    <location>
        <begin position="208"/>
        <end position="269"/>
    </location>
</feature>
<evidence type="ECO:0000256" key="5">
    <source>
        <dbReference type="ARBA" id="ARBA00022737"/>
    </source>
</evidence>
<dbReference type="Pfam" id="PF00571">
    <property type="entry name" value="CBS"/>
    <property type="match status" value="2"/>
</dbReference>
<gene>
    <name evidence="14" type="ORF">HNR38_002016</name>
</gene>
<evidence type="ECO:0000259" key="12">
    <source>
        <dbReference type="PROSITE" id="PS51371"/>
    </source>
</evidence>
<keyword evidence="3" id="KW-1003">Cell membrane</keyword>
<dbReference type="CDD" id="cd04590">
    <property type="entry name" value="CBS_pair_CorC_HlyC_assoc"/>
    <property type="match status" value="1"/>
</dbReference>
<feature type="transmembrane region" description="Helical" evidence="11">
    <location>
        <begin position="92"/>
        <end position="109"/>
    </location>
</feature>
<dbReference type="NCBIfam" id="NF008604">
    <property type="entry name" value="PRK11573.1"/>
    <property type="match status" value="1"/>
</dbReference>
<accession>A0A840UL04</accession>
<dbReference type="GO" id="GO:0005886">
    <property type="term" value="C:plasma membrane"/>
    <property type="evidence" value="ECO:0007669"/>
    <property type="project" value="UniProtKB-SubCell"/>
</dbReference>